<dbReference type="GO" id="GO:0016020">
    <property type="term" value="C:membrane"/>
    <property type="evidence" value="ECO:0007669"/>
    <property type="project" value="GOC"/>
</dbReference>
<evidence type="ECO:0000313" key="8">
    <source>
        <dbReference type="Proteomes" id="UP000306229"/>
    </source>
</evidence>
<evidence type="ECO:0000256" key="5">
    <source>
        <dbReference type="ARBA" id="ARBA00023211"/>
    </source>
</evidence>
<dbReference type="InterPro" id="IPR004843">
    <property type="entry name" value="Calcineurin-like_PHP"/>
</dbReference>
<dbReference type="InterPro" id="IPR043461">
    <property type="entry name" value="LpxH-like"/>
</dbReference>
<accession>A0A5B7TXW3</accession>
<keyword evidence="4" id="KW-0472">Membrane</keyword>
<dbReference type="GO" id="GO:0009245">
    <property type="term" value="P:lipid A biosynthetic process"/>
    <property type="evidence" value="ECO:0007669"/>
    <property type="project" value="TreeGrafter"/>
</dbReference>
<dbReference type="Gene3D" id="3.60.21.10">
    <property type="match status" value="1"/>
</dbReference>
<dbReference type="SUPFAM" id="SSF56300">
    <property type="entry name" value="Metallo-dependent phosphatases"/>
    <property type="match status" value="1"/>
</dbReference>
<evidence type="ECO:0000256" key="1">
    <source>
        <dbReference type="ARBA" id="ARBA00022475"/>
    </source>
</evidence>
<dbReference type="Pfam" id="PF00149">
    <property type="entry name" value="Metallophos"/>
    <property type="match status" value="1"/>
</dbReference>
<reference evidence="7 8" key="1">
    <citation type="submission" date="2019-05" db="EMBL/GenBank/DDBJ databases">
        <title>Algicella ahnfeltiae gen. nov., sp. nov., a novel marine bacterium of the family Flavobacteriaceae isolated from a red alga.</title>
        <authorList>
            <person name="Nedashkovskaya O.I."/>
            <person name="Kukhlevskiy A.D."/>
            <person name="Kim S.-G."/>
            <person name="Zhukova N.V."/>
            <person name="Mikhailov V.V."/>
        </authorList>
    </citation>
    <scope>NUCLEOTIDE SEQUENCE [LARGE SCALE GENOMIC DNA]</scope>
    <source>
        <strain evidence="7 8">10Alg115</strain>
    </source>
</reference>
<keyword evidence="3" id="KW-0479">Metal-binding</keyword>
<keyword evidence="5" id="KW-0464">Manganese</keyword>
<name>A0A5B7TXW3_9FLAO</name>
<sequence length="295" mass="35261">MHSILDNAFKNAKPLNINKDSKIILFSDLHKGDNSYADDFLHNMLIYQHAIKEYYDNNFTYIELGDGVELWENYSFEPIYKAHKSSFELLKLFYDDDRLYMLWGNHDMIFGDPLTVEKMLYKIFPPKNIKQKERLFNLEYHESMLLQIENTDKKIFLIHGHQADWFNYRFWKVSRFFVRYLWMPLQKWFNVKDPTSPAKNNTTLNRIEKKLKNWMLKNDNQMVIAGHTHRPRFPDPGLLPYFNDGSCVHPNSIIGLEIENLEITMVKWHFEKDEDGQNNIVKTVLAGPQKLELYL</sequence>
<evidence type="ECO:0000256" key="4">
    <source>
        <dbReference type="ARBA" id="ARBA00023136"/>
    </source>
</evidence>
<evidence type="ECO:0000259" key="6">
    <source>
        <dbReference type="Pfam" id="PF00149"/>
    </source>
</evidence>
<protein>
    <submittedName>
        <fullName evidence="7">Serine/threonine protein phosphatase</fullName>
    </submittedName>
</protein>
<keyword evidence="1" id="KW-1003">Cell membrane</keyword>
<dbReference type="GO" id="GO:0046872">
    <property type="term" value="F:metal ion binding"/>
    <property type="evidence" value="ECO:0007669"/>
    <property type="project" value="UniProtKB-KW"/>
</dbReference>
<keyword evidence="2" id="KW-0997">Cell inner membrane</keyword>
<dbReference type="Proteomes" id="UP000306229">
    <property type="component" value="Chromosome"/>
</dbReference>
<proteinExistence type="predicted"/>
<keyword evidence="8" id="KW-1185">Reference proteome</keyword>
<dbReference type="InterPro" id="IPR029052">
    <property type="entry name" value="Metallo-depent_PP-like"/>
</dbReference>
<dbReference type="AlphaFoldDB" id="A0A5B7TXW3"/>
<dbReference type="KEGG" id="fbe:FF125_20040"/>
<organism evidence="7 8">
    <name type="scientific">Aureibaculum algae</name>
    <dbReference type="NCBI Taxonomy" id="2584122"/>
    <lineage>
        <taxon>Bacteria</taxon>
        <taxon>Pseudomonadati</taxon>
        <taxon>Bacteroidota</taxon>
        <taxon>Flavobacteriia</taxon>
        <taxon>Flavobacteriales</taxon>
        <taxon>Flavobacteriaceae</taxon>
        <taxon>Aureibaculum</taxon>
    </lineage>
</organism>
<dbReference type="EMBL" id="CP040749">
    <property type="protein sequence ID" value="QCX41128.1"/>
    <property type="molecule type" value="Genomic_DNA"/>
</dbReference>
<feature type="domain" description="Calcineurin-like phosphoesterase" evidence="6">
    <location>
        <begin position="22"/>
        <end position="231"/>
    </location>
</feature>
<evidence type="ECO:0000256" key="3">
    <source>
        <dbReference type="ARBA" id="ARBA00022723"/>
    </source>
</evidence>
<evidence type="ECO:0000256" key="2">
    <source>
        <dbReference type="ARBA" id="ARBA00022519"/>
    </source>
</evidence>
<dbReference type="PANTHER" id="PTHR34990">
    <property type="entry name" value="UDP-2,3-DIACYLGLUCOSAMINE HYDROLASE-RELATED"/>
    <property type="match status" value="1"/>
</dbReference>
<evidence type="ECO:0000313" key="7">
    <source>
        <dbReference type="EMBL" id="QCX41128.1"/>
    </source>
</evidence>
<dbReference type="OrthoDB" id="9773199at2"/>
<gene>
    <name evidence="7" type="ORF">FF125_20040</name>
</gene>
<dbReference type="GO" id="GO:0008758">
    <property type="term" value="F:UDP-2,3-diacylglucosamine hydrolase activity"/>
    <property type="evidence" value="ECO:0007669"/>
    <property type="project" value="TreeGrafter"/>
</dbReference>